<dbReference type="InterPro" id="IPR011009">
    <property type="entry name" value="Kinase-like_dom_sf"/>
</dbReference>
<keyword evidence="3" id="KW-1185">Reference proteome</keyword>
<evidence type="ECO:0000259" key="1">
    <source>
        <dbReference type="Pfam" id="PF07714"/>
    </source>
</evidence>
<dbReference type="PANTHER" id="PTHR27006:SF616">
    <property type="entry name" value="CYSTEINE-RICH RECEPTOR-LIKE PROTEIN KINASE 10"/>
    <property type="match status" value="1"/>
</dbReference>
<feature type="domain" description="Serine-threonine/tyrosine-protein kinase catalytic" evidence="1">
    <location>
        <begin position="88"/>
        <end position="174"/>
    </location>
</feature>
<dbReference type="AlphaFoldDB" id="A0AA38VX41"/>
<accession>A0AA38VX41</accession>
<protein>
    <recommendedName>
        <fullName evidence="1">Serine-threonine/tyrosine-protein kinase catalytic domain-containing protein</fullName>
    </recommendedName>
</protein>
<reference evidence="2" key="1">
    <citation type="submission" date="2023-03" db="EMBL/GenBank/DDBJ databases">
        <title>Chromosome-scale reference genome and RAD-based genetic map of yellow starthistle (Centaurea solstitialis) reveal putative structural variation and QTLs associated with invader traits.</title>
        <authorList>
            <person name="Reatini B."/>
            <person name="Cang F.A."/>
            <person name="Jiang Q."/>
            <person name="Mckibben M.T.W."/>
            <person name="Barker M.S."/>
            <person name="Rieseberg L.H."/>
            <person name="Dlugosch K.M."/>
        </authorList>
    </citation>
    <scope>NUCLEOTIDE SEQUENCE</scope>
    <source>
        <strain evidence="2">CAN-66</strain>
        <tissue evidence="2">Leaf</tissue>
    </source>
</reference>
<organism evidence="2 3">
    <name type="scientific">Centaurea solstitialis</name>
    <name type="common">yellow star-thistle</name>
    <dbReference type="NCBI Taxonomy" id="347529"/>
    <lineage>
        <taxon>Eukaryota</taxon>
        <taxon>Viridiplantae</taxon>
        <taxon>Streptophyta</taxon>
        <taxon>Embryophyta</taxon>
        <taxon>Tracheophyta</taxon>
        <taxon>Spermatophyta</taxon>
        <taxon>Magnoliopsida</taxon>
        <taxon>eudicotyledons</taxon>
        <taxon>Gunneridae</taxon>
        <taxon>Pentapetalae</taxon>
        <taxon>asterids</taxon>
        <taxon>campanulids</taxon>
        <taxon>Asterales</taxon>
        <taxon>Asteraceae</taxon>
        <taxon>Carduoideae</taxon>
        <taxon>Cardueae</taxon>
        <taxon>Centaureinae</taxon>
        <taxon>Centaurea</taxon>
    </lineage>
</organism>
<dbReference type="EMBL" id="JARYMX010000008">
    <property type="protein sequence ID" value="KAJ9538157.1"/>
    <property type="molecule type" value="Genomic_DNA"/>
</dbReference>
<proteinExistence type="predicted"/>
<comment type="caution">
    <text evidence="2">The sequence shown here is derived from an EMBL/GenBank/DDBJ whole genome shotgun (WGS) entry which is preliminary data.</text>
</comment>
<dbReference type="PANTHER" id="PTHR27006">
    <property type="entry name" value="PROMASTIGOTE SURFACE ANTIGEN PROTEIN PSA"/>
    <property type="match status" value="1"/>
</dbReference>
<evidence type="ECO:0000313" key="2">
    <source>
        <dbReference type="EMBL" id="KAJ9538157.1"/>
    </source>
</evidence>
<name>A0AA38VX41_9ASTR</name>
<evidence type="ECO:0000313" key="3">
    <source>
        <dbReference type="Proteomes" id="UP001172457"/>
    </source>
</evidence>
<dbReference type="Proteomes" id="UP001172457">
    <property type="component" value="Chromosome 8"/>
</dbReference>
<dbReference type="GO" id="GO:0004672">
    <property type="term" value="F:protein kinase activity"/>
    <property type="evidence" value="ECO:0007669"/>
    <property type="project" value="InterPro"/>
</dbReference>
<dbReference type="Gene3D" id="1.10.510.10">
    <property type="entry name" value="Transferase(Phosphotransferase) domain 1"/>
    <property type="match status" value="2"/>
</dbReference>
<sequence>MVELLELYSWVLQSVFAGGSRAPIDWDERYKILLGVAQALAYLHNHAPIRVIHPNFLGFGFQDVLKSTSLIMLLFIRHLLSLILDRGFMPPEYILYGCLSTKTDVFSFGALIFEMGFFGAGRQLEEIAWRDWLAGIASNISDADSSKISRCIHIAVLCTEADVNDRPNMDAVIGMLLNTSDYHNLPLPKRPMLSWRIRDFSYNTKLDDYDVGG</sequence>
<dbReference type="SUPFAM" id="SSF56112">
    <property type="entry name" value="Protein kinase-like (PK-like)"/>
    <property type="match status" value="1"/>
</dbReference>
<gene>
    <name evidence="2" type="ORF">OSB04_030890</name>
</gene>
<dbReference type="InterPro" id="IPR001245">
    <property type="entry name" value="Ser-Thr/Tyr_kinase_cat_dom"/>
</dbReference>
<dbReference type="Pfam" id="PF07714">
    <property type="entry name" value="PK_Tyr_Ser-Thr"/>
    <property type="match status" value="1"/>
</dbReference>